<dbReference type="PROSITE" id="PS51071">
    <property type="entry name" value="HTH_RPIR"/>
    <property type="match status" value="1"/>
</dbReference>
<dbReference type="PANTHER" id="PTHR30514:SF1">
    <property type="entry name" value="HTH-TYPE TRANSCRIPTIONAL REGULATOR HEXR-RELATED"/>
    <property type="match status" value="1"/>
</dbReference>
<proteinExistence type="predicted"/>
<dbReference type="EMBL" id="SNZE01000002">
    <property type="protein sequence ID" value="TDR32745.1"/>
    <property type="molecule type" value="Genomic_DNA"/>
</dbReference>
<comment type="caution">
    <text evidence="7">The sequence shown here is derived from an EMBL/GenBank/DDBJ whole genome shotgun (WGS) entry which is preliminary data.</text>
</comment>
<dbReference type="Pfam" id="PF01380">
    <property type="entry name" value="SIS"/>
    <property type="match status" value="1"/>
</dbReference>
<organism evidence="7 8">
    <name type="scientific">Hydromonas duriensis</name>
    <dbReference type="NCBI Taxonomy" id="1527608"/>
    <lineage>
        <taxon>Bacteria</taxon>
        <taxon>Pseudomonadati</taxon>
        <taxon>Pseudomonadota</taxon>
        <taxon>Betaproteobacteria</taxon>
        <taxon>Burkholderiales</taxon>
        <taxon>Burkholderiaceae</taxon>
        <taxon>Hydromonas</taxon>
    </lineage>
</organism>
<keyword evidence="3" id="KW-0324">Glycolysis</keyword>
<dbReference type="PANTHER" id="PTHR30514">
    <property type="entry name" value="GLUCOKINASE"/>
    <property type="match status" value="1"/>
</dbReference>
<dbReference type="AlphaFoldDB" id="A0A4R6YB47"/>
<evidence type="ECO:0000259" key="5">
    <source>
        <dbReference type="PROSITE" id="PS51071"/>
    </source>
</evidence>
<evidence type="ECO:0000256" key="1">
    <source>
        <dbReference type="ARBA" id="ARBA00023015"/>
    </source>
</evidence>
<dbReference type="PROSITE" id="PS00356">
    <property type="entry name" value="HTH_LACI_1"/>
    <property type="match status" value="1"/>
</dbReference>
<gene>
    <name evidence="7" type="ORF">DFR44_10241</name>
</gene>
<dbReference type="InterPro" id="IPR035472">
    <property type="entry name" value="RpiR-like_SIS"/>
</dbReference>
<feature type="domain" description="SIS" evidence="6">
    <location>
        <begin position="137"/>
        <end position="276"/>
    </location>
</feature>
<dbReference type="CDD" id="cd05013">
    <property type="entry name" value="SIS_RpiR"/>
    <property type="match status" value="1"/>
</dbReference>
<keyword evidence="4" id="KW-0804">Transcription</keyword>
<dbReference type="Gene3D" id="1.10.10.10">
    <property type="entry name" value="Winged helix-like DNA-binding domain superfamily/Winged helix DNA-binding domain"/>
    <property type="match status" value="1"/>
</dbReference>
<dbReference type="InterPro" id="IPR000281">
    <property type="entry name" value="HTH_RpiR"/>
</dbReference>
<evidence type="ECO:0000256" key="4">
    <source>
        <dbReference type="ARBA" id="ARBA00023163"/>
    </source>
</evidence>
<dbReference type="Gene3D" id="3.40.50.10490">
    <property type="entry name" value="Glucose-6-phosphate isomerase like protein, domain 1"/>
    <property type="match status" value="1"/>
</dbReference>
<sequence length="276" mass="29655">MTRVQKHPEIGVVTNAGAMLMRIQSARLHLSRSEAQVAELVLKDPRLFVSSPITEIAKAAQVSQPTVIRFCRSLGCEGLHDFKLKLSGTLNADSTISFTQVEQDDSIGSISEKVLGNTANALLSLREEINPSSLEKAIDILKTARRVDVFALGSSSSVADDAQYKLIRAGINASARTDAYMMSLCAARLGREDVAMFISRSGQTPELIEAANLAKAEGATILSLAPAKTPLARKSDAVIVINTDEERQTKPAMLTRILQLALIDVLSVGLTMGRPV</sequence>
<dbReference type="GO" id="GO:0006096">
    <property type="term" value="P:glycolytic process"/>
    <property type="evidence" value="ECO:0007669"/>
    <property type="project" value="UniProtKB-KW"/>
</dbReference>
<accession>A0A4R6YB47</accession>
<name>A0A4R6YB47_9BURK</name>
<evidence type="ECO:0000256" key="3">
    <source>
        <dbReference type="ARBA" id="ARBA00023152"/>
    </source>
</evidence>
<evidence type="ECO:0000259" key="6">
    <source>
        <dbReference type="PROSITE" id="PS51464"/>
    </source>
</evidence>
<dbReference type="InterPro" id="IPR009057">
    <property type="entry name" value="Homeodomain-like_sf"/>
</dbReference>
<dbReference type="InterPro" id="IPR046348">
    <property type="entry name" value="SIS_dom_sf"/>
</dbReference>
<dbReference type="InterPro" id="IPR036388">
    <property type="entry name" value="WH-like_DNA-bd_sf"/>
</dbReference>
<dbReference type="PROSITE" id="PS51464">
    <property type="entry name" value="SIS"/>
    <property type="match status" value="1"/>
</dbReference>
<evidence type="ECO:0000313" key="7">
    <source>
        <dbReference type="EMBL" id="TDR32745.1"/>
    </source>
</evidence>
<dbReference type="OrthoDB" id="257751at2"/>
<keyword evidence="8" id="KW-1185">Reference proteome</keyword>
<evidence type="ECO:0000256" key="2">
    <source>
        <dbReference type="ARBA" id="ARBA00023125"/>
    </source>
</evidence>
<dbReference type="GO" id="GO:0003677">
    <property type="term" value="F:DNA binding"/>
    <property type="evidence" value="ECO:0007669"/>
    <property type="project" value="UniProtKB-KW"/>
</dbReference>
<keyword evidence="2" id="KW-0238">DNA-binding</keyword>
<dbReference type="GO" id="GO:0097367">
    <property type="term" value="F:carbohydrate derivative binding"/>
    <property type="evidence" value="ECO:0007669"/>
    <property type="project" value="InterPro"/>
</dbReference>
<dbReference type="SUPFAM" id="SSF46689">
    <property type="entry name" value="Homeodomain-like"/>
    <property type="match status" value="1"/>
</dbReference>
<feature type="domain" description="HTH rpiR-type" evidence="5">
    <location>
        <begin position="17"/>
        <end position="93"/>
    </location>
</feature>
<dbReference type="InterPro" id="IPR001347">
    <property type="entry name" value="SIS_dom"/>
</dbReference>
<dbReference type="GO" id="GO:0003700">
    <property type="term" value="F:DNA-binding transcription factor activity"/>
    <property type="evidence" value="ECO:0007669"/>
    <property type="project" value="InterPro"/>
</dbReference>
<dbReference type="Proteomes" id="UP000294480">
    <property type="component" value="Unassembled WGS sequence"/>
</dbReference>
<dbReference type="RefSeq" id="WP_133618927.1">
    <property type="nucleotide sequence ID" value="NZ_SNZE01000002.1"/>
</dbReference>
<evidence type="ECO:0000313" key="8">
    <source>
        <dbReference type="Proteomes" id="UP000294480"/>
    </source>
</evidence>
<reference evidence="7 8" key="1">
    <citation type="submission" date="2019-03" db="EMBL/GenBank/DDBJ databases">
        <title>Genomic Encyclopedia of Type Strains, Phase IV (KMG-IV): sequencing the most valuable type-strain genomes for metagenomic binning, comparative biology and taxonomic classification.</title>
        <authorList>
            <person name="Goeker M."/>
        </authorList>
    </citation>
    <scope>NUCLEOTIDE SEQUENCE [LARGE SCALE GENOMIC DNA]</scope>
    <source>
        <strain evidence="7 8">DSM 102852</strain>
    </source>
</reference>
<dbReference type="InterPro" id="IPR047640">
    <property type="entry name" value="RpiR-like"/>
</dbReference>
<keyword evidence="1" id="KW-0805">Transcription regulation</keyword>
<dbReference type="Pfam" id="PF01418">
    <property type="entry name" value="HTH_6"/>
    <property type="match status" value="1"/>
</dbReference>
<dbReference type="SUPFAM" id="SSF53697">
    <property type="entry name" value="SIS domain"/>
    <property type="match status" value="1"/>
</dbReference>
<protein>
    <submittedName>
        <fullName evidence="7">RpiR family transcriptional regulator</fullName>
    </submittedName>
</protein>